<name>A0A0V8IY77_9BACL</name>
<keyword evidence="4" id="KW-1185">Reference proteome</keyword>
<evidence type="ECO:0000313" key="4">
    <source>
        <dbReference type="Proteomes" id="UP000054099"/>
    </source>
</evidence>
<evidence type="ECO:0000256" key="1">
    <source>
        <dbReference type="SAM" id="Phobius"/>
    </source>
</evidence>
<comment type="caution">
    <text evidence="3">The sequence shown here is derived from an EMBL/GenBank/DDBJ whole genome shotgun (WGS) entry which is preliminary data.</text>
</comment>
<reference evidence="3 4" key="1">
    <citation type="journal article" date="2014" name="Antonie Van Leeuwenhoek">
        <title>Fictibacillus enclensis sp. nov., isolated from marine sediment.</title>
        <authorList>
            <person name="Dastager S.G."/>
            <person name="Mawlankar R."/>
            <person name="Srinivasan K."/>
            <person name="Tang S.K."/>
            <person name="Lee J.C."/>
            <person name="Ramana V.V."/>
            <person name="Shouche Y.S."/>
        </authorList>
    </citation>
    <scope>NUCLEOTIDE SEQUENCE [LARGE SCALE GENOMIC DNA]</scope>
    <source>
        <strain evidence="3 4">NIO-1003</strain>
    </source>
</reference>
<dbReference type="Pfam" id="PF01882">
    <property type="entry name" value="DUF58"/>
    <property type="match status" value="1"/>
</dbReference>
<feature type="transmembrane region" description="Helical" evidence="1">
    <location>
        <begin position="12"/>
        <end position="32"/>
    </location>
</feature>
<accession>A0A0V8IY77</accession>
<dbReference type="PANTHER" id="PTHR34351:SF2">
    <property type="entry name" value="DUF58 DOMAIN-CONTAINING PROTEIN"/>
    <property type="match status" value="1"/>
</dbReference>
<dbReference type="OrthoDB" id="140416at2"/>
<gene>
    <name evidence="3" type="ORF">AS030_21410</name>
</gene>
<dbReference type="Proteomes" id="UP000054099">
    <property type="component" value="Unassembled WGS sequence"/>
</dbReference>
<dbReference type="EMBL" id="LNQN01000008">
    <property type="protein sequence ID" value="KSU79806.1"/>
    <property type="molecule type" value="Genomic_DNA"/>
</dbReference>
<keyword evidence="1" id="KW-0472">Membrane</keyword>
<organism evidence="3 4">
    <name type="scientific">Fictibacillus enclensis</name>
    <dbReference type="NCBI Taxonomy" id="1017270"/>
    <lineage>
        <taxon>Bacteria</taxon>
        <taxon>Bacillati</taxon>
        <taxon>Bacillota</taxon>
        <taxon>Bacilli</taxon>
        <taxon>Bacillales</taxon>
        <taxon>Fictibacillaceae</taxon>
        <taxon>Fictibacillus</taxon>
    </lineage>
</organism>
<dbReference type="PANTHER" id="PTHR34351">
    <property type="entry name" value="SLR1927 PROTEIN-RELATED"/>
    <property type="match status" value="1"/>
</dbReference>
<protein>
    <recommendedName>
        <fullName evidence="2">DUF58 domain-containing protein</fullName>
    </recommendedName>
</protein>
<proteinExistence type="predicted"/>
<feature type="transmembrane region" description="Helical" evidence="1">
    <location>
        <begin position="38"/>
        <end position="60"/>
    </location>
</feature>
<keyword evidence="1" id="KW-1133">Transmembrane helix</keyword>
<evidence type="ECO:0000313" key="3">
    <source>
        <dbReference type="EMBL" id="KSU79806.1"/>
    </source>
</evidence>
<dbReference type="InterPro" id="IPR002881">
    <property type="entry name" value="DUF58"/>
</dbReference>
<evidence type="ECO:0000259" key="2">
    <source>
        <dbReference type="Pfam" id="PF01882"/>
    </source>
</evidence>
<feature type="domain" description="DUF58" evidence="2">
    <location>
        <begin position="216"/>
        <end position="373"/>
    </location>
</feature>
<keyword evidence="1" id="KW-0812">Transmembrane</keyword>
<sequence length="423" mass="49156">MKRLTWKLGSKYKTLLGLTGIMILLGLLFSYAMFQGGFVSWFLFYSMLPFVAYTITMVFYPLHKIEITRTLNKDLMMAGEELVVTIELKRKTPFPLFYLIIHDEIPAPLYNEALHDGEEDQIHSRVLFFPLFKKKLVYLYRIKPVPRGIFELNSISLRTGDVFGFVQKEIKVHLSDRVFIYPRYQEIEHLEIDRHLQNGVQKSGRNSMTDYTSSVSVRDYVQGDRLSWLHWKASARSNKLVTKVFEHQRNNDYVIVLDQSVPSYKNNDSLFEKAVSFTASITHYSVQKGASLGLHSSRSKQRVPMNTGTDHEWRIFHELAGIQPHLVEPFYEWLRREFKDGRLESRTVVVISPLLDDVMMKTLELVSARQANVIFFYMSPNDRLHPQELTYIHRLNNGLIPTTAIYGPYFNEALKAGANRASI</sequence>
<dbReference type="AlphaFoldDB" id="A0A0V8IY77"/>
<dbReference type="RefSeq" id="WP_061975568.1">
    <property type="nucleotide sequence ID" value="NZ_FMAV01000006.1"/>
</dbReference>